<reference evidence="5 6" key="1">
    <citation type="submission" date="2020-10" db="EMBL/GenBank/DDBJ databases">
        <title>Sequencing the genomes of 1000 actinobacteria strains.</title>
        <authorList>
            <person name="Klenk H.-P."/>
        </authorList>
    </citation>
    <scope>NUCLEOTIDE SEQUENCE [LARGE SCALE GENOMIC DNA]</scope>
    <source>
        <strain evidence="5 6">DSM 41803</strain>
    </source>
</reference>
<feature type="domain" description="Aminodeoxyfutalosine deaminase/Imidazolonepropionase-like composite" evidence="4">
    <location>
        <begin position="23"/>
        <end position="48"/>
    </location>
</feature>
<dbReference type="Proteomes" id="UP000629287">
    <property type="component" value="Unassembled WGS sequence"/>
</dbReference>
<dbReference type="InterPro" id="IPR054418">
    <property type="entry name" value="MQNX/HUTI_composite_N"/>
</dbReference>
<dbReference type="GO" id="GO:0016810">
    <property type="term" value="F:hydrolase activity, acting on carbon-nitrogen (but not peptide) bonds"/>
    <property type="evidence" value="ECO:0007669"/>
    <property type="project" value="InterPro"/>
</dbReference>
<dbReference type="InterPro" id="IPR011059">
    <property type="entry name" value="Metal-dep_hydrolase_composite"/>
</dbReference>
<keyword evidence="2" id="KW-0378">Hydrolase</keyword>
<dbReference type="OrthoDB" id="3400812at2"/>
<dbReference type="EMBL" id="JADBGF010000001">
    <property type="protein sequence ID" value="MBE1599298.1"/>
    <property type="molecule type" value="Genomic_DNA"/>
</dbReference>
<sequence>MLTIHAADEVRRTWDDPVPIKDGAVVVDGTRIEAVGPAEDVRQRFPAARVRRWPGVLGPGRVYEGPLPDAPSPRERVHAVLKSGATAVLEQHAGTPELRSAAERNHVRVLPRPHSPAIVELGRADLVVLDDSGSCLATVCAGRLVHRRR</sequence>
<keyword evidence="6" id="KW-1185">Reference proteome</keyword>
<comment type="caution">
    <text evidence="5">The sequence shown here is derived from an EMBL/GenBank/DDBJ whole genome shotgun (WGS) entry which is preliminary data.</text>
</comment>
<evidence type="ECO:0000256" key="2">
    <source>
        <dbReference type="ARBA" id="ARBA00022801"/>
    </source>
</evidence>
<protein>
    <recommendedName>
        <fullName evidence="4">Aminodeoxyfutalosine deaminase/Imidazolonepropionase-like composite domain-containing protein</fullName>
    </recommendedName>
</protein>
<dbReference type="Pfam" id="PF22039">
    <property type="entry name" value="HUTI_composite_bact"/>
    <property type="match status" value="1"/>
</dbReference>
<keyword evidence="3" id="KW-0862">Zinc</keyword>
<evidence type="ECO:0000313" key="6">
    <source>
        <dbReference type="Proteomes" id="UP000629287"/>
    </source>
</evidence>
<accession>A0A8I0PCS2</accession>
<evidence type="ECO:0000256" key="1">
    <source>
        <dbReference type="ARBA" id="ARBA00022723"/>
    </source>
</evidence>
<dbReference type="GeneID" id="86829986"/>
<dbReference type="SUPFAM" id="SSF51338">
    <property type="entry name" value="Composite domain of metallo-dependent hydrolases"/>
    <property type="match status" value="1"/>
</dbReference>
<evidence type="ECO:0000313" key="5">
    <source>
        <dbReference type="EMBL" id="MBE1599298.1"/>
    </source>
</evidence>
<dbReference type="Gene3D" id="2.30.40.10">
    <property type="entry name" value="Urease, subunit C, domain 1"/>
    <property type="match status" value="1"/>
</dbReference>
<dbReference type="AlphaFoldDB" id="A0A8I0PCS2"/>
<keyword evidence="1" id="KW-0479">Metal-binding</keyword>
<dbReference type="RefSeq" id="WP_046919177.1">
    <property type="nucleotide sequence ID" value="NZ_JADBGF010000001.1"/>
</dbReference>
<gene>
    <name evidence="5" type="ORF">H4687_005427</name>
</gene>
<evidence type="ECO:0000256" key="3">
    <source>
        <dbReference type="ARBA" id="ARBA00022833"/>
    </source>
</evidence>
<organism evidence="5 6">
    <name type="scientific">Streptomyces stelliscabiei</name>
    <dbReference type="NCBI Taxonomy" id="146820"/>
    <lineage>
        <taxon>Bacteria</taxon>
        <taxon>Bacillati</taxon>
        <taxon>Actinomycetota</taxon>
        <taxon>Actinomycetes</taxon>
        <taxon>Kitasatosporales</taxon>
        <taxon>Streptomycetaceae</taxon>
        <taxon>Streptomyces</taxon>
    </lineage>
</organism>
<dbReference type="GO" id="GO:0046872">
    <property type="term" value="F:metal ion binding"/>
    <property type="evidence" value="ECO:0007669"/>
    <property type="project" value="UniProtKB-KW"/>
</dbReference>
<proteinExistence type="predicted"/>
<evidence type="ECO:0000259" key="4">
    <source>
        <dbReference type="Pfam" id="PF22039"/>
    </source>
</evidence>
<name>A0A8I0PCS2_9ACTN</name>